<reference evidence="1" key="1">
    <citation type="submission" date="2022-11" db="EMBL/GenBank/DDBJ databases">
        <authorList>
            <person name="Petersen C."/>
        </authorList>
    </citation>
    <scope>NUCLEOTIDE SEQUENCE</scope>
    <source>
        <strain evidence="1">IBT 30069</strain>
    </source>
</reference>
<dbReference type="AlphaFoldDB" id="A0A9W9GDH7"/>
<gene>
    <name evidence="1" type="ORF">N7456_001226</name>
</gene>
<proteinExistence type="predicted"/>
<dbReference type="Proteomes" id="UP001149165">
    <property type="component" value="Unassembled WGS sequence"/>
</dbReference>
<reference evidence="1" key="2">
    <citation type="journal article" date="2023" name="IMA Fungus">
        <title>Comparative genomic study of the Penicillium genus elucidates a diverse pangenome and 15 lateral gene transfer events.</title>
        <authorList>
            <person name="Petersen C."/>
            <person name="Sorensen T."/>
            <person name="Nielsen M.R."/>
            <person name="Sondergaard T.E."/>
            <person name="Sorensen J.L."/>
            <person name="Fitzpatrick D.A."/>
            <person name="Frisvad J.C."/>
            <person name="Nielsen K.L."/>
        </authorList>
    </citation>
    <scope>NUCLEOTIDE SEQUENCE</scope>
    <source>
        <strain evidence="1">IBT 30069</strain>
    </source>
</reference>
<comment type="caution">
    <text evidence="1">The sequence shown here is derived from an EMBL/GenBank/DDBJ whole genome shotgun (WGS) entry which is preliminary data.</text>
</comment>
<organism evidence="1 2">
    <name type="scientific">Penicillium angulare</name>
    <dbReference type="NCBI Taxonomy" id="116970"/>
    <lineage>
        <taxon>Eukaryota</taxon>
        <taxon>Fungi</taxon>
        <taxon>Dikarya</taxon>
        <taxon>Ascomycota</taxon>
        <taxon>Pezizomycotina</taxon>
        <taxon>Eurotiomycetes</taxon>
        <taxon>Eurotiomycetidae</taxon>
        <taxon>Eurotiales</taxon>
        <taxon>Aspergillaceae</taxon>
        <taxon>Penicillium</taxon>
    </lineage>
</organism>
<name>A0A9W9GDH7_9EURO</name>
<dbReference type="EMBL" id="JAPQKH010000001">
    <property type="protein sequence ID" value="KAJ5116878.1"/>
    <property type="molecule type" value="Genomic_DNA"/>
</dbReference>
<evidence type="ECO:0000313" key="1">
    <source>
        <dbReference type="EMBL" id="KAJ5116878.1"/>
    </source>
</evidence>
<accession>A0A9W9GDH7</accession>
<dbReference type="OrthoDB" id="2963168at2759"/>
<evidence type="ECO:0000313" key="2">
    <source>
        <dbReference type="Proteomes" id="UP001149165"/>
    </source>
</evidence>
<keyword evidence="2" id="KW-1185">Reference proteome</keyword>
<protein>
    <submittedName>
        <fullName evidence="1">Uncharacterized protein</fullName>
    </submittedName>
</protein>
<sequence length="112" mass="12815">MSQGDSISENEPIQLDFYRAVWPGSSLVFHDKLMICIKDPRFKDPESVGKLCEVVSDLSKVPPALFEKRKNSSGQEYYRIWYKLVLTPCSASLLFDVEFNGMSYGTARANYY</sequence>